<gene>
    <name evidence="1" type="ORF">B0H16DRAFT_995082</name>
</gene>
<keyword evidence="2" id="KW-1185">Reference proteome</keyword>
<proteinExistence type="predicted"/>
<accession>A0AAD7N304</accession>
<dbReference type="EMBL" id="JARKIB010000088">
    <property type="protein sequence ID" value="KAJ7744156.1"/>
    <property type="molecule type" value="Genomic_DNA"/>
</dbReference>
<name>A0AAD7N304_9AGAR</name>
<dbReference type="AlphaFoldDB" id="A0AAD7N304"/>
<sequence length="422" mass="46540">MATADHVQRSVAANQVPDEIISEILSPLLKLSDEVFSERSEKVLLDPGYSCSTYLLVCKAWLRVSTPLLYNVVILRTTAQAVALQKALEVSPEIGGFIKKLRVEGGYGAAMHTILKCAPNITDLFISLFIHGTDSTKGLCSGLPLIDPRRVILHDASNPDEKPKKNKQVTQLFETLLVVVTKWKNLKIFDFPYLPAWPQGDVPVSDPRAETLASALVKSKSLEVLIVSVERTFCHEFPGYLRQVVNATALKSLRITGYLRLVDDMRRLVVELKDPRLEALIEWAPFPPPDQGIEILSPSPSPPPGAPDTVEDLPSLKTMGQTSGATLREITVYLNGLQGSSLKSKPVDPNVLVPFTALTKLRWTTWGPYRKLSFANPPRNFSALENLQIMVVRGQSPSLLDISLKLPYVIASALAPLIFFLS</sequence>
<reference evidence="1" key="1">
    <citation type="submission" date="2023-03" db="EMBL/GenBank/DDBJ databases">
        <title>Massive genome expansion in bonnet fungi (Mycena s.s.) driven by repeated elements and novel gene families across ecological guilds.</title>
        <authorList>
            <consortium name="Lawrence Berkeley National Laboratory"/>
            <person name="Harder C.B."/>
            <person name="Miyauchi S."/>
            <person name="Viragh M."/>
            <person name="Kuo A."/>
            <person name="Thoen E."/>
            <person name="Andreopoulos B."/>
            <person name="Lu D."/>
            <person name="Skrede I."/>
            <person name="Drula E."/>
            <person name="Henrissat B."/>
            <person name="Morin E."/>
            <person name="Kohler A."/>
            <person name="Barry K."/>
            <person name="LaButti K."/>
            <person name="Morin E."/>
            <person name="Salamov A."/>
            <person name="Lipzen A."/>
            <person name="Mereny Z."/>
            <person name="Hegedus B."/>
            <person name="Baldrian P."/>
            <person name="Stursova M."/>
            <person name="Weitz H."/>
            <person name="Taylor A."/>
            <person name="Grigoriev I.V."/>
            <person name="Nagy L.G."/>
            <person name="Martin F."/>
            <person name="Kauserud H."/>
        </authorList>
    </citation>
    <scope>NUCLEOTIDE SEQUENCE</scope>
    <source>
        <strain evidence="1">CBHHK182m</strain>
    </source>
</reference>
<organism evidence="1 2">
    <name type="scientific">Mycena metata</name>
    <dbReference type="NCBI Taxonomy" id="1033252"/>
    <lineage>
        <taxon>Eukaryota</taxon>
        <taxon>Fungi</taxon>
        <taxon>Dikarya</taxon>
        <taxon>Basidiomycota</taxon>
        <taxon>Agaricomycotina</taxon>
        <taxon>Agaricomycetes</taxon>
        <taxon>Agaricomycetidae</taxon>
        <taxon>Agaricales</taxon>
        <taxon>Marasmiineae</taxon>
        <taxon>Mycenaceae</taxon>
        <taxon>Mycena</taxon>
    </lineage>
</organism>
<protein>
    <submittedName>
        <fullName evidence="1">Uncharacterized protein</fullName>
    </submittedName>
</protein>
<evidence type="ECO:0000313" key="2">
    <source>
        <dbReference type="Proteomes" id="UP001215598"/>
    </source>
</evidence>
<dbReference type="Proteomes" id="UP001215598">
    <property type="component" value="Unassembled WGS sequence"/>
</dbReference>
<evidence type="ECO:0000313" key="1">
    <source>
        <dbReference type="EMBL" id="KAJ7744156.1"/>
    </source>
</evidence>
<comment type="caution">
    <text evidence="1">The sequence shown here is derived from an EMBL/GenBank/DDBJ whole genome shotgun (WGS) entry which is preliminary data.</text>
</comment>